<keyword evidence="2" id="KW-1185">Reference proteome</keyword>
<name>A0ABP9ERX4_9GAMM</name>
<dbReference type="Proteomes" id="UP001499988">
    <property type="component" value="Unassembled WGS sequence"/>
</dbReference>
<protein>
    <submittedName>
        <fullName evidence="1">Uncharacterized protein</fullName>
    </submittedName>
</protein>
<proteinExistence type="predicted"/>
<accession>A0ABP9ERX4</accession>
<reference evidence="2" key="1">
    <citation type="journal article" date="2019" name="Int. J. Syst. Evol. Microbiol.">
        <title>The Global Catalogue of Microorganisms (GCM) 10K type strain sequencing project: providing services to taxonomists for standard genome sequencing and annotation.</title>
        <authorList>
            <consortium name="The Broad Institute Genomics Platform"/>
            <consortium name="The Broad Institute Genome Sequencing Center for Infectious Disease"/>
            <person name="Wu L."/>
            <person name="Ma J."/>
        </authorList>
    </citation>
    <scope>NUCLEOTIDE SEQUENCE [LARGE SCALE GENOMIC DNA]</scope>
    <source>
        <strain evidence="2">JCM 18401</strain>
    </source>
</reference>
<gene>
    <name evidence="1" type="ORF">GCM10023333_19160</name>
</gene>
<comment type="caution">
    <text evidence="1">The sequence shown here is derived from an EMBL/GenBank/DDBJ whole genome shotgun (WGS) entry which is preliminary data.</text>
</comment>
<dbReference type="EMBL" id="BAABJZ010000060">
    <property type="protein sequence ID" value="GAA4885935.1"/>
    <property type="molecule type" value="Genomic_DNA"/>
</dbReference>
<organism evidence="1 2">
    <name type="scientific">Ferrimonas pelagia</name>
    <dbReference type="NCBI Taxonomy" id="1177826"/>
    <lineage>
        <taxon>Bacteria</taxon>
        <taxon>Pseudomonadati</taxon>
        <taxon>Pseudomonadota</taxon>
        <taxon>Gammaproteobacteria</taxon>
        <taxon>Alteromonadales</taxon>
        <taxon>Ferrimonadaceae</taxon>
        <taxon>Ferrimonas</taxon>
    </lineage>
</organism>
<evidence type="ECO:0000313" key="2">
    <source>
        <dbReference type="Proteomes" id="UP001499988"/>
    </source>
</evidence>
<sequence>MRVGIGRRFMPRRDGVLASGSEDLASGSGLGHSWSNALLCALTYSYGFARCKISNGAIEKLIDPSACLVKVAPYNGCIG</sequence>
<evidence type="ECO:0000313" key="1">
    <source>
        <dbReference type="EMBL" id="GAA4885935.1"/>
    </source>
</evidence>